<keyword evidence="6" id="KW-0540">Nuclease</keyword>
<keyword evidence="6" id="KW-0255">Endonuclease</keyword>
<organism evidence="6 7">
    <name type="scientific">Faecalibacterium faecis</name>
    <dbReference type="NCBI Taxonomy" id="3133157"/>
    <lineage>
        <taxon>Bacteria</taxon>
        <taxon>Bacillati</taxon>
        <taxon>Bacillota</taxon>
        <taxon>Clostridia</taxon>
        <taxon>Eubacteriales</taxon>
        <taxon>Oscillospiraceae</taxon>
        <taxon>Faecalibacterium</taxon>
    </lineage>
</organism>
<feature type="domain" description="Type I restriction modification DNA specificity" evidence="5">
    <location>
        <begin position="51"/>
        <end position="174"/>
    </location>
</feature>
<dbReference type="InterPro" id="IPR052021">
    <property type="entry name" value="Type-I_RS_S_subunit"/>
</dbReference>
<dbReference type="CDD" id="cd17246">
    <property type="entry name" value="RMtype1_S_SonII-TRD2-CR2_like"/>
    <property type="match status" value="1"/>
</dbReference>
<gene>
    <name evidence="6" type="ORF">WMO17_05610</name>
</gene>
<comment type="similarity">
    <text evidence="1">Belongs to the type-I restriction system S methylase family.</text>
</comment>
<evidence type="ECO:0000313" key="6">
    <source>
        <dbReference type="EMBL" id="MEQ2376844.1"/>
    </source>
</evidence>
<keyword evidence="2" id="KW-0680">Restriction system</keyword>
<comment type="caution">
    <text evidence="6">The sequence shown here is derived from an EMBL/GenBank/DDBJ whole genome shotgun (WGS) entry which is preliminary data.</text>
</comment>
<dbReference type="GO" id="GO:0004519">
    <property type="term" value="F:endonuclease activity"/>
    <property type="evidence" value="ECO:0007669"/>
    <property type="project" value="UniProtKB-KW"/>
</dbReference>
<sequence length="381" mass="43195">MAKLGEVCIQITDGSHNPPSGVEQSEYLMLSSKNIDDDFITLDSPRFLSHSDYIAENKRTTVSEGDLLMTIVGTIGRVAIVPEELKGICLQRSVAVIKPEREVVNNRYLMYQLQNMRPFLEKEARGVAQKGIYLKQVSQLDIKLPELEHQMQIVKVLDKASKLIFLRRQQLAKLDELVKARFVEMFGDPVKNTMDWEIKPLSELGELNRGVSKARPRNSPELLGGPYPLIQTGEVANAKTYITSFNSTYSEKGLAQSKMWPKGTLCITIAANIAQTSILTFDACFPDSVVGFISRNMTNELFIHYWFSFFQKILDEQAPQVAQKNINLKILSELNVIVPPLSLQNRFAAFVERVDQQKQTVQQSLEKLELMKKALMQEYFG</sequence>
<keyword evidence="7" id="KW-1185">Reference proteome</keyword>
<evidence type="ECO:0000259" key="5">
    <source>
        <dbReference type="Pfam" id="PF01420"/>
    </source>
</evidence>
<keyword evidence="4" id="KW-0175">Coiled coil</keyword>
<evidence type="ECO:0000256" key="4">
    <source>
        <dbReference type="SAM" id="Coils"/>
    </source>
</evidence>
<keyword evidence="3" id="KW-0238">DNA-binding</keyword>
<evidence type="ECO:0000313" key="7">
    <source>
        <dbReference type="Proteomes" id="UP001496146"/>
    </source>
</evidence>
<keyword evidence="6" id="KW-0378">Hydrolase</keyword>
<dbReference type="RefSeq" id="WP_349137620.1">
    <property type="nucleotide sequence ID" value="NZ_JBBMEP010000008.1"/>
</dbReference>
<dbReference type="SUPFAM" id="SSF116734">
    <property type="entry name" value="DNA methylase specificity domain"/>
    <property type="match status" value="2"/>
</dbReference>
<dbReference type="InterPro" id="IPR000055">
    <property type="entry name" value="Restrct_endonuc_typeI_TRD"/>
</dbReference>
<dbReference type="Gene3D" id="1.10.287.1120">
    <property type="entry name" value="Bipartite methylase S protein"/>
    <property type="match status" value="1"/>
</dbReference>
<accession>A0ABV1BM52</accession>
<dbReference type="PANTHER" id="PTHR30408:SF12">
    <property type="entry name" value="TYPE I RESTRICTION ENZYME MJAVIII SPECIFICITY SUBUNIT"/>
    <property type="match status" value="1"/>
</dbReference>
<proteinExistence type="inferred from homology"/>
<protein>
    <submittedName>
        <fullName evidence="6">Restriction endonuclease subunit S</fullName>
        <ecNumber evidence="6">3.1.21.-</ecNumber>
    </submittedName>
</protein>
<dbReference type="EMBL" id="JBBMEP010000008">
    <property type="protein sequence ID" value="MEQ2376844.1"/>
    <property type="molecule type" value="Genomic_DNA"/>
</dbReference>
<dbReference type="EC" id="3.1.21.-" evidence="6"/>
<feature type="coiled-coil region" evidence="4">
    <location>
        <begin position="351"/>
        <end position="378"/>
    </location>
</feature>
<reference evidence="6 7" key="1">
    <citation type="submission" date="2024-03" db="EMBL/GenBank/DDBJ databases">
        <title>Human intestinal bacterial collection.</title>
        <authorList>
            <person name="Pauvert C."/>
            <person name="Hitch T.C.A."/>
            <person name="Clavel T."/>
        </authorList>
    </citation>
    <scope>NUCLEOTIDE SEQUENCE [LARGE SCALE GENOMIC DNA]</scope>
    <source>
        <strain evidence="6 7">CLA-JM-H7-B</strain>
    </source>
</reference>
<dbReference type="Gene3D" id="3.90.220.20">
    <property type="entry name" value="DNA methylase specificity domains"/>
    <property type="match status" value="2"/>
</dbReference>
<dbReference type="Proteomes" id="UP001496146">
    <property type="component" value="Unassembled WGS sequence"/>
</dbReference>
<dbReference type="PANTHER" id="PTHR30408">
    <property type="entry name" value="TYPE-1 RESTRICTION ENZYME ECOKI SPECIFICITY PROTEIN"/>
    <property type="match status" value="1"/>
</dbReference>
<evidence type="ECO:0000256" key="1">
    <source>
        <dbReference type="ARBA" id="ARBA00010923"/>
    </source>
</evidence>
<evidence type="ECO:0000256" key="3">
    <source>
        <dbReference type="ARBA" id="ARBA00023125"/>
    </source>
</evidence>
<evidence type="ECO:0000256" key="2">
    <source>
        <dbReference type="ARBA" id="ARBA00022747"/>
    </source>
</evidence>
<dbReference type="Pfam" id="PF01420">
    <property type="entry name" value="Methylase_S"/>
    <property type="match status" value="2"/>
</dbReference>
<feature type="domain" description="Type I restriction modification DNA specificity" evidence="5">
    <location>
        <begin position="195"/>
        <end position="369"/>
    </location>
</feature>
<dbReference type="GO" id="GO:0016787">
    <property type="term" value="F:hydrolase activity"/>
    <property type="evidence" value="ECO:0007669"/>
    <property type="project" value="UniProtKB-KW"/>
</dbReference>
<name>A0ABV1BM52_9FIRM</name>
<dbReference type="CDD" id="cd17282">
    <property type="entry name" value="RMtype1_S_Eco16444ORF1681_TRD1-CR1_like"/>
    <property type="match status" value="1"/>
</dbReference>
<dbReference type="InterPro" id="IPR044946">
    <property type="entry name" value="Restrct_endonuc_typeI_TRD_sf"/>
</dbReference>